<gene>
    <name evidence="2" type="ordered locus">Bresu_3334</name>
</gene>
<dbReference type="STRING" id="633149.Bresu_3334"/>
<feature type="transmembrane region" description="Helical" evidence="1">
    <location>
        <begin position="43"/>
        <end position="68"/>
    </location>
</feature>
<dbReference type="BioCyc" id="BSUB633149:G1GM8-3348-MONOMER"/>
<feature type="transmembrane region" description="Helical" evidence="1">
    <location>
        <begin position="122"/>
        <end position="151"/>
    </location>
</feature>
<keyword evidence="3" id="KW-1185">Reference proteome</keyword>
<evidence type="ECO:0000256" key="1">
    <source>
        <dbReference type="SAM" id="Phobius"/>
    </source>
</evidence>
<dbReference type="HOGENOM" id="CLU_1702591_0_0_5"/>
<dbReference type="Proteomes" id="UP000002696">
    <property type="component" value="Chromosome"/>
</dbReference>
<name>D9QG98_BRESC</name>
<dbReference type="RefSeq" id="WP_013270740.1">
    <property type="nucleotide sequence ID" value="NC_014375.1"/>
</dbReference>
<sequence>MSFREKHLWITIFATVVVWAVYFRELVDRLMHGWIDDPRFAMVMGVGFAGALFVLVVIEVVLTLFATFTTPKVDRETKDEREMLAAYKASHISLMLLIALVISLGILLWFNGLFRYALFNGPGAMVVLANVMVACVVVSELTRFSFTLYLLRRGR</sequence>
<dbReference type="KEGG" id="bsb:Bresu_3334"/>
<keyword evidence="1" id="KW-1133">Transmembrane helix</keyword>
<evidence type="ECO:0000313" key="3">
    <source>
        <dbReference type="Proteomes" id="UP000002696"/>
    </source>
</evidence>
<keyword evidence="1" id="KW-0472">Membrane</keyword>
<feature type="transmembrane region" description="Helical" evidence="1">
    <location>
        <begin position="89"/>
        <end position="110"/>
    </location>
</feature>
<keyword evidence="1" id="KW-0812">Transmembrane</keyword>
<organism evidence="2 3">
    <name type="scientific">Brevundimonas subvibrioides (strain ATCC 15264 / DSM 4735 / LMG 14903 / NBRC 16000 / CB 81)</name>
    <name type="common">Caulobacter subvibrioides</name>
    <dbReference type="NCBI Taxonomy" id="633149"/>
    <lineage>
        <taxon>Bacteria</taxon>
        <taxon>Pseudomonadati</taxon>
        <taxon>Pseudomonadota</taxon>
        <taxon>Alphaproteobacteria</taxon>
        <taxon>Caulobacterales</taxon>
        <taxon>Caulobacteraceae</taxon>
        <taxon>Brevundimonas</taxon>
    </lineage>
</organism>
<dbReference type="OrthoDB" id="7203905at2"/>
<dbReference type="EMBL" id="CP002102">
    <property type="protein sequence ID" value="ADL02640.1"/>
    <property type="molecule type" value="Genomic_DNA"/>
</dbReference>
<accession>D9QG98</accession>
<protein>
    <submittedName>
        <fullName evidence="2">Uncharacterized protein</fullName>
    </submittedName>
</protein>
<proteinExistence type="predicted"/>
<dbReference type="AlphaFoldDB" id="D9QG98"/>
<feature type="transmembrane region" description="Helical" evidence="1">
    <location>
        <begin position="7"/>
        <end position="23"/>
    </location>
</feature>
<dbReference type="InParanoid" id="D9QG98"/>
<reference evidence="3" key="1">
    <citation type="journal article" date="2011" name="J. Bacteriol.">
        <title>Genome sequences of eight morphologically diverse alphaproteobacteria.</title>
        <authorList>
            <consortium name="US DOE Joint Genome Institute"/>
            <person name="Brown P.J."/>
            <person name="Kysela D.T."/>
            <person name="Buechlein A."/>
            <person name="Hemmerich C."/>
            <person name="Brun Y.V."/>
        </authorList>
    </citation>
    <scope>NUCLEOTIDE SEQUENCE [LARGE SCALE GENOMIC DNA]</scope>
    <source>
        <strain evidence="3">ATCC 15264 / DSM 4735 / LMG 14903 / NBRC 16000 / CB 81</strain>
    </source>
</reference>
<evidence type="ECO:0000313" key="2">
    <source>
        <dbReference type="EMBL" id="ADL02640.1"/>
    </source>
</evidence>